<reference evidence="4 5" key="1">
    <citation type="journal article" date="2019" name="Nat. Plants">
        <title>Genome sequencing of Musa balbisiana reveals subgenome evolution and function divergence in polyploid bananas.</title>
        <authorList>
            <person name="Yao X."/>
        </authorList>
    </citation>
    <scope>NUCLEOTIDE SEQUENCE [LARGE SCALE GENOMIC DNA]</scope>
    <source>
        <strain evidence="5">cv. DH-PKW</strain>
        <tissue evidence="4">Leaves</tissue>
    </source>
</reference>
<dbReference type="EMBL" id="PYDT01000004">
    <property type="protein sequence ID" value="THU64317.1"/>
    <property type="molecule type" value="Genomic_DNA"/>
</dbReference>
<evidence type="ECO:0000256" key="2">
    <source>
        <dbReference type="ARBA" id="ARBA00023134"/>
    </source>
</evidence>
<organism evidence="4 5">
    <name type="scientific">Musa balbisiana</name>
    <name type="common">Banana</name>
    <dbReference type="NCBI Taxonomy" id="52838"/>
    <lineage>
        <taxon>Eukaryota</taxon>
        <taxon>Viridiplantae</taxon>
        <taxon>Streptophyta</taxon>
        <taxon>Embryophyta</taxon>
        <taxon>Tracheophyta</taxon>
        <taxon>Spermatophyta</taxon>
        <taxon>Magnoliopsida</taxon>
        <taxon>Liliopsida</taxon>
        <taxon>Zingiberales</taxon>
        <taxon>Musaceae</taxon>
        <taxon>Musa</taxon>
    </lineage>
</organism>
<dbReference type="InterPro" id="IPR006703">
    <property type="entry name" value="G_AIG1"/>
</dbReference>
<keyword evidence="1" id="KW-0547">Nucleotide-binding</keyword>
<keyword evidence="5" id="KW-1185">Reference proteome</keyword>
<evidence type="ECO:0000313" key="4">
    <source>
        <dbReference type="EMBL" id="THU64317.1"/>
    </source>
</evidence>
<dbReference type="GO" id="GO:0005525">
    <property type="term" value="F:GTP binding"/>
    <property type="evidence" value="ECO:0007669"/>
    <property type="project" value="UniProtKB-KW"/>
</dbReference>
<dbReference type="PANTHER" id="PTHR10903:SF149">
    <property type="entry name" value="TRANSLOCASE OF CHLOROPLAST 33, CHLOROPLASTIC"/>
    <property type="match status" value="1"/>
</dbReference>
<accession>A0A4S8JPQ9</accession>
<dbReference type="InterPro" id="IPR027417">
    <property type="entry name" value="P-loop_NTPase"/>
</dbReference>
<sequence length="148" mass="16591">MAAKIDHEWTGIWQFPFGTQNKLHELLGKLKQENVSTLTILVMGKAGVGKSSTVNSILGEKVATVSAFQSQGLRPAMCSHTRAGFTLNIIDTPGFVEDGYVNEQSLEILKRNLQFLWFWLKTTGGARWGKNVFSFRSFFYSSLVSFCF</sequence>
<dbReference type="STRING" id="52838.A0A4S8JPQ9"/>
<evidence type="ECO:0000313" key="5">
    <source>
        <dbReference type="Proteomes" id="UP000317650"/>
    </source>
</evidence>
<dbReference type="PANTHER" id="PTHR10903">
    <property type="entry name" value="GTPASE, IMAP FAMILY MEMBER-RELATED"/>
    <property type="match status" value="1"/>
</dbReference>
<dbReference type="Proteomes" id="UP000317650">
    <property type="component" value="Chromosome 1"/>
</dbReference>
<protein>
    <recommendedName>
        <fullName evidence="3">AIG1-type G domain-containing protein</fullName>
    </recommendedName>
</protein>
<dbReference type="InterPro" id="IPR045058">
    <property type="entry name" value="GIMA/IAN/Toc"/>
</dbReference>
<dbReference type="Gene3D" id="3.40.50.300">
    <property type="entry name" value="P-loop containing nucleotide triphosphate hydrolases"/>
    <property type="match status" value="1"/>
</dbReference>
<gene>
    <name evidence="4" type="ORF">C4D60_Mb01t25180</name>
</gene>
<keyword evidence="2" id="KW-0342">GTP-binding</keyword>
<comment type="caution">
    <text evidence="4">The sequence shown here is derived from an EMBL/GenBank/DDBJ whole genome shotgun (WGS) entry which is preliminary data.</text>
</comment>
<proteinExistence type="predicted"/>
<feature type="domain" description="AIG1-type G" evidence="3">
    <location>
        <begin position="38"/>
        <end position="108"/>
    </location>
</feature>
<dbReference type="Pfam" id="PF04548">
    <property type="entry name" value="AIG1"/>
    <property type="match status" value="1"/>
</dbReference>
<dbReference type="SUPFAM" id="SSF52540">
    <property type="entry name" value="P-loop containing nucleoside triphosphate hydrolases"/>
    <property type="match status" value="1"/>
</dbReference>
<evidence type="ECO:0000259" key="3">
    <source>
        <dbReference type="Pfam" id="PF04548"/>
    </source>
</evidence>
<dbReference type="AlphaFoldDB" id="A0A4S8JPQ9"/>
<evidence type="ECO:0000256" key="1">
    <source>
        <dbReference type="ARBA" id="ARBA00022741"/>
    </source>
</evidence>
<name>A0A4S8JPQ9_MUSBA</name>